<organism evidence="7 8">
    <name type="scientific">Eupransor demetentiae</name>
    <dbReference type="NCBI Taxonomy" id="3109584"/>
    <lineage>
        <taxon>Bacteria</taxon>
        <taxon>Bacillati</taxon>
        <taxon>Bacillota</taxon>
        <taxon>Bacilli</taxon>
        <taxon>Lactobacillales</taxon>
        <taxon>Lactobacillaceae</taxon>
        <taxon>Eupransor</taxon>
    </lineage>
</organism>
<name>A0ABM9N2X0_9LACO</name>
<comment type="caution">
    <text evidence="7">The sequence shown here is derived from an EMBL/GenBank/DDBJ whole genome shotgun (WGS) entry which is preliminary data.</text>
</comment>
<accession>A0ABM9N2X0</accession>
<dbReference type="SUPFAM" id="SSF82282">
    <property type="entry name" value="Homocysteine S-methyltransferase"/>
    <property type="match status" value="1"/>
</dbReference>
<keyword evidence="2 5" id="KW-0808">Transferase</keyword>
<feature type="binding site" evidence="5">
    <location>
        <position position="289"/>
    </location>
    <ligand>
        <name>Zn(2+)</name>
        <dbReference type="ChEBI" id="CHEBI:29105"/>
    </ligand>
</feature>
<evidence type="ECO:0000256" key="3">
    <source>
        <dbReference type="ARBA" id="ARBA00022723"/>
    </source>
</evidence>
<protein>
    <submittedName>
        <fullName evidence="7">Homocysteine/selenocysteine methylase (S-methylmethionine-dependent) (MHT1)</fullName>
        <ecNumber evidence="7">2.1.1.10</ecNumber>
    </submittedName>
</protein>
<feature type="domain" description="Hcy-binding" evidence="6">
    <location>
        <begin position="2"/>
        <end position="303"/>
    </location>
</feature>
<dbReference type="RefSeq" id="WP_349641045.1">
    <property type="nucleotide sequence ID" value="NZ_CAWVOH010000001.1"/>
</dbReference>
<keyword evidence="1 5" id="KW-0489">Methyltransferase</keyword>
<keyword evidence="4 5" id="KW-0862">Zinc</keyword>
<dbReference type="Proteomes" id="UP001314241">
    <property type="component" value="Unassembled WGS sequence"/>
</dbReference>
<sequence length="305" mass="34077">MSNFIDWEKSQKTILFDSSMGLGLKSLGFDVNNPLWTAKALVTDPDKIYQVHREYFDAGSNIASTDSYQANLAGFIDQGYTRDEAEKWIKGSVQLAQKAREDSTGKQTKWVAGAIGPYGAYLADGSEYTGDYSLSDEDLRAFHQDRLDWLIAAGVDLLAIKTIPNFKEIQVLAQMISKYPDVPVYFSLSLKDAHHLSDGTDLHIVQDFLEKQPSIVAYGANCFHPRFADDAIKYFTENAKGDKDILIAPNAGGQYDPSVKKWGEPIDKVFSDNAPKWREEGAKWIGGCCEMKPEEMQAVHDELVQ</sequence>
<dbReference type="PROSITE" id="PS50970">
    <property type="entry name" value="HCY"/>
    <property type="match status" value="1"/>
</dbReference>
<evidence type="ECO:0000256" key="4">
    <source>
        <dbReference type="ARBA" id="ARBA00022833"/>
    </source>
</evidence>
<dbReference type="GO" id="GO:0032259">
    <property type="term" value="P:methylation"/>
    <property type="evidence" value="ECO:0007669"/>
    <property type="project" value="UniProtKB-KW"/>
</dbReference>
<evidence type="ECO:0000313" key="7">
    <source>
        <dbReference type="EMBL" id="CAK8053477.1"/>
    </source>
</evidence>
<reference evidence="7 8" key="1">
    <citation type="submission" date="2024-01" db="EMBL/GenBank/DDBJ databases">
        <authorList>
            <person name="Botero Cardona J."/>
        </authorList>
    </citation>
    <scope>NUCLEOTIDE SEQUENCE [LARGE SCALE GENOMIC DNA]</scope>
    <source>
        <strain evidence="7 8">LMG 33000</strain>
    </source>
</reference>
<dbReference type="EMBL" id="CAWVOH010000001">
    <property type="protein sequence ID" value="CAK8053477.1"/>
    <property type="molecule type" value="Genomic_DNA"/>
</dbReference>
<evidence type="ECO:0000256" key="2">
    <source>
        <dbReference type="ARBA" id="ARBA00022679"/>
    </source>
</evidence>
<dbReference type="Gene3D" id="3.20.20.330">
    <property type="entry name" value="Homocysteine-binding-like domain"/>
    <property type="match status" value="1"/>
</dbReference>
<dbReference type="InterPro" id="IPR003726">
    <property type="entry name" value="HCY_dom"/>
</dbReference>
<evidence type="ECO:0000256" key="1">
    <source>
        <dbReference type="ARBA" id="ARBA00022603"/>
    </source>
</evidence>
<dbReference type="EC" id="2.1.1.10" evidence="7"/>
<keyword evidence="8" id="KW-1185">Reference proteome</keyword>
<dbReference type="NCBIfam" id="NF007020">
    <property type="entry name" value="PRK09485.1"/>
    <property type="match status" value="1"/>
</dbReference>
<evidence type="ECO:0000313" key="8">
    <source>
        <dbReference type="Proteomes" id="UP001314241"/>
    </source>
</evidence>
<proteinExistence type="predicted"/>
<gene>
    <name evidence="7" type="ORF">R54876_GBNLAHCA_00032</name>
</gene>
<dbReference type="Pfam" id="PF02574">
    <property type="entry name" value="S-methyl_trans"/>
    <property type="match status" value="1"/>
</dbReference>
<feature type="binding site" evidence="5">
    <location>
        <position position="288"/>
    </location>
    <ligand>
        <name>Zn(2+)</name>
        <dbReference type="ChEBI" id="CHEBI:29105"/>
    </ligand>
</feature>
<dbReference type="InterPro" id="IPR051486">
    <property type="entry name" value="Hcy_S-methyltransferase"/>
</dbReference>
<comment type="cofactor">
    <cofactor evidence="5">
        <name>Zn(2+)</name>
        <dbReference type="ChEBI" id="CHEBI:29105"/>
    </cofactor>
</comment>
<dbReference type="PANTHER" id="PTHR46015:SF1">
    <property type="entry name" value="HOMOCYSTEINE S-METHYLTRANSFERASE-LIKE ISOFORM 1"/>
    <property type="match status" value="1"/>
</dbReference>
<keyword evidence="3 5" id="KW-0479">Metal-binding</keyword>
<dbReference type="InterPro" id="IPR017226">
    <property type="entry name" value="BHMT-like"/>
</dbReference>
<dbReference type="GO" id="GO:0008168">
    <property type="term" value="F:methyltransferase activity"/>
    <property type="evidence" value="ECO:0007669"/>
    <property type="project" value="UniProtKB-KW"/>
</dbReference>
<evidence type="ECO:0000256" key="5">
    <source>
        <dbReference type="PROSITE-ProRule" id="PRU00333"/>
    </source>
</evidence>
<feature type="binding site" evidence="5">
    <location>
        <position position="222"/>
    </location>
    <ligand>
        <name>Zn(2+)</name>
        <dbReference type="ChEBI" id="CHEBI:29105"/>
    </ligand>
</feature>
<dbReference type="PANTHER" id="PTHR46015">
    <property type="entry name" value="ZGC:172121"/>
    <property type="match status" value="1"/>
</dbReference>
<dbReference type="PIRSF" id="PIRSF037505">
    <property type="entry name" value="Betaine_HMT"/>
    <property type="match status" value="1"/>
</dbReference>
<evidence type="ECO:0000259" key="6">
    <source>
        <dbReference type="PROSITE" id="PS50970"/>
    </source>
</evidence>
<dbReference type="InterPro" id="IPR036589">
    <property type="entry name" value="HCY_dom_sf"/>
</dbReference>